<evidence type="ECO:0000313" key="1">
    <source>
        <dbReference type="EMBL" id="KAJ8558344.1"/>
    </source>
</evidence>
<dbReference type="Proteomes" id="UP001152561">
    <property type="component" value="Unassembled WGS sequence"/>
</dbReference>
<dbReference type="AlphaFoldDB" id="A0A9Q1RIU0"/>
<protein>
    <submittedName>
        <fullName evidence="1">Uncharacterized protein</fullName>
    </submittedName>
</protein>
<name>A0A9Q1RIU0_9SOLA</name>
<organism evidence="1 2">
    <name type="scientific">Anisodus acutangulus</name>
    <dbReference type="NCBI Taxonomy" id="402998"/>
    <lineage>
        <taxon>Eukaryota</taxon>
        <taxon>Viridiplantae</taxon>
        <taxon>Streptophyta</taxon>
        <taxon>Embryophyta</taxon>
        <taxon>Tracheophyta</taxon>
        <taxon>Spermatophyta</taxon>
        <taxon>Magnoliopsida</taxon>
        <taxon>eudicotyledons</taxon>
        <taxon>Gunneridae</taxon>
        <taxon>Pentapetalae</taxon>
        <taxon>asterids</taxon>
        <taxon>lamiids</taxon>
        <taxon>Solanales</taxon>
        <taxon>Solanaceae</taxon>
        <taxon>Solanoideae</taxon>
        <taxon>Hyoscyameae</taxon>
        <taxon>Anisodus</taxon>
    </lineage>
</organism>
<proteinExistence type="predicted"/>
<evidence type="ECO:0000313" key="2">
    <source>
        <dbReference type="Proteomes" id="UP001152561"/>
    </source>
</evidence>
<accession>A0A9Q1RIU0</accession>
<reference evidence="2" key="1">
    <citation type="journal article" date="2023" name="Proc. Natl. Acad. Sci. U.S.A.">
        <title>Genomic and structural basis for evolution of tropane alkaloid biosynthesis.</title>
        <authorList>
            <person name="Wanga Y.-J."/>
            <person name="Taina T."/>
            <person name="Yua J.-Y."/>
            <person name="Lia J."/>
            <person name="Xua B."/>
            <person name="Chenc J."/>
            <person name="D'Auriad J.C."/>
            <person name="Huanga J.-P."/>
            <person name="Huanga S.-X."/>
        </authorList>
    </citation>
    <scope>NUCLEOTIDE SEQUENCE [LARGE SCALE GENOMIC DNA]</scope>
    <source>
        <strain evidence="2">cv. KIB-2019</strain>
    </source>
</reference>
<gene>
    <name evidence="1" type="ORF">K7X08_005110</name>
</gene>
<comment type="caution">
    <text evidence="1">The sequence shown here is derived from an EMBL/GenBank/DDBJ whole genome shotgun (WGS) entry which is preliminary data.</text>
</comment>
<dbReference type="EMBL" id="JAJAGQ010000007">
    <property type="protein sequence ID" value="KAJ8558344.1"/>
    <property type="molecule type" value="Genomic_DNA"/>
</dbReference>
<keyword evidence="2" id="KW-1185">Reference proteome</keyword>
<sequence>MRKKKSLGRQGRGGVKGEEILNVKYSWGLNPEIYAALWDGNRVRYAKTLHSVKRTGSPPVTADNHSISVEDFSVGSEFMREE</sequence>